<dbReference type="EMBL" id="BAABGN010000001">
    <property type="protein sequence ID" value="GAA4416201.1"/>
    <property type="molecule type" value="Genomic_DNA"/>
</dbReference>
<dbReference type="NCBIfam" id="TIGR01764">
    <property type="entry name" value="excise"/>
    <property type="match status" value="1"/>
</dbReference>
<dbReference type="InterPro" id="IPR041657">
    <property type="entry name" value="HTH_17"/>
</dbReference>
<evidence type="ECO:0000313" key="3">
    <source>
        <dbReference type="Proteomes" id="UP001500622"/>
    </source>
</evidence>
<protein>
    <recommendedName>
        <fullName evidence="1">Helix-turn-helix domain-containing protein</fullName>
    </recommendedName>
</protein>
<accession>A0ABP8KVK5</accession>
<evidence type="ECO:0000259" key="1">
    <source>
        <dbReference type="Pfam" id="PF12728"/>
    </source>
</evidence>
<keyword evidence="3" id="KW-1185">Reference proteome</keyword>
<dbReference type="Pfam" id="PF12728">
    <property type="entry name" value="HTH_17"/>
    <property type="match status" value="1"/>
</dbReference>
<dbReference type="InterPro" id="IPR010093">
    <property type="entry name" value="SinI_DNA-bd"/>
</dbReference>
<gene>
    <name evidence="2" type="ORF">GCM10023169_03270</name>
</gene>
<evidence type="ECO:0000313" key="2">
    <source>
        <dbReference type="EMBL" id="GAA4416201.1"/>
    </source>
</evidence>
<reference evidence="3" key="1">
    <citation type="journal article" date="2019" name="Int. J. Syst. Evol. Microbiol.">
        <title>The Global Catalogue of Microorganisms (GCM) 10K type strain sequencing project: providing services to taxonomists for standard genome sequencing and annotation.</title>
        <authorList>
            <consortium name="The Broad Institute Genomics Platform"/>
            <consortium name="The Broad Institute Genome Sequencing Center for Infectious Disease"/>
            <person name="Wu L."/>
            <person name="Ma J."/>
        </authorList>
    </citation>
    <scope>NUCLEOTIDE SEQUENCE [LARGE SCALE GENOMIC DNA]</scope>
    <source>
        <strain evidence="3">JCM 17810</strain>
    </source>
</reference>
<name>A0ABP8KVK5_9MICO</name>
<organism evidence="2 3">
    <name type="scientific">Georgenia halophila</name>
    <dbReference type="NCBI Taxonomy" id="620889"/>
    <lineage>
        <taxon>Bacteria</taxon>
        <taxon>Bacillati</taxon>
        <taxon>Actinomycetota</taxon>
        <taxon>Actinomycetes</taxon>
        <taxon>Micrococcales</taxon>
        <taxon>Bogoriellaceae</taxon>
        <taxon>Georgenia</taxon>
    </lineage>
</organism>
<feature type="domain" description="Helix-turn-helix" evidence="1">
    <location>
        <begin position="116"/>
        <end position="162"/>
    </location>
</feature>
<comment type="caution">
    <text evidence="2">The sequence shown here is derived from an EMBL/GenBank/DDBJ whole genome shotgun (WGS) entry which is preliminary data.</text>
</comment>
<dbReference type="Proteomes" id="UP001500622">
    <property type="component" value="Unassembled WGS sequence"/>
</dbReference>
<sequence length="185" mass="20615">MEYRSQSRGGAYHCNVPQLQVAPHVWCYYFLLGTRMRGTPMAAAPLRENVFADDEQRAEASALVARLEDSMQPQQADVTLPSSLHLSKGFARLLATVLTKIAEGRTVTVGSLPQELTTTVAAEQLGISRTTLMKHIRSGRLASHEVGTHTRLWTKDVLDFRRELIQAQRASLDALLAMEDELDIR</sequence>
<proteinExistence type="predicted"/>